<dbReference type="Gene3D" id="3.30.40.10">
    <property type="entry name" value="Zinc/RING finger domain, C3HC4 (zinc finger)"/>
    <property type="match status" value="1"/>
</dbReference>
<dbReference type="EMBL" id="JAUNZN010000026">
    <property type="protein sequence ID" value="KAK4808139.1"/>
    <property type="molecule type" value="Genomic_DNA"/>
</dbReference>
<evidence type="ECO:0000259" key="16">
    <source>
        <dbReference type="PROSITE" id="PS50089"/>
    </source>
</evidence>
<keyword evidence="4" id="KW-0479">Metal-binding</keyword>
<evidence type="ECO:0000256" key="5">
    <source>
        <dbReference type="ARBA" id="ARBA00022729"/>
    </source>
</evidence>
<evidence type="ECO:0000256" key="6">
    <source>
        <dbReference type="ARBA" id="ARBA00022771"/>
    </source>
</evidence>
<dbReference type="SMART" id="SM01197">
    <property type="entry name" value="FANCL_C"/>
    <property type="match status" value="1"/>
</dbReference>
<reference evidence="17 18" key="1">
    <citation type="journal article" date="2023" name="J. Hered.">
        <title>Chromosome-level genome of the wood stork (Mycteria americana) provides insight into avian chromosome evolution.</title>
        <authorList>
            <person name="Flamio R. Jr."/>
            <person name="Ramstad K.M."/>
        </authorList>
    </citation>
    <scope>NUCLEOTIDE SEQUENCE [LARGE SCALE GENOMIC DNA]</scope>
    <source>
        <strain evidence="17">JAX WOST 10</strain>
    </source>
</reference>
<comment type="pathway">
    <text evidence="1">Protein modification; protein ubiquitination.</text>
</comment>
<gene>
    <name evidence="17" type="ORF">QYF61_025480</name>
</gene>
<evidence type="ECO:0000256" key="4">
    <source>
        <dbReference type="ARBA" id="ARBA00022723"/>
    </source>
</evidence>
<keyword evidence="9 14" id="KW-0472">Membrane</keyword>
<keyword evidence="7" id="KW-0862">Zinc</keyword>
<sequence>MNLWLQLLHFVVAAAFYSAALAEVFGYVAYNDSSNCVAYRALPACFGPRLPAEGLTGYLMRVIPPNACHAIENPPAPRKASETYIALIQGYDCSFVQKVLHAQQAGYQIAIVYNVDSEQLITMTADDKEIQQLIKIPSLFTGQSVSLHLQRTLQCQKGAYIRILPPKHYLSPCQDNAKMLRATFVMQDFRDIFYVVIATVSVIVGLSWYKRACKTKLHTYKPGDKYETCVICMAEYKDGDHLKILPCSHAYHSACIDTWFHTQPGKKICPFCKQVVNIYGRGDLLPKQAGEDVNEEEQEHGDNAFREGHEDEYVEEEKDDASAGEGLMH</sequence>
<dbReference type="GO" id="GO:0008270">
    <property type="term" value="F:zinc ion binding"/>
    <property type="evidence" value="ECO:0007669"/>
    <property type="project" value="UniProtKB-KW"/>
</dbReference>
<evidence type="ECO:0000313" key="17">
    <source>
        <dbReference type="EMBL" id="KAK4808139.1"/>
    </source>
</evidence>
<evidence type="ECO:0000256" key="12">
    <source>
        <dbReference type="PROSITE-ProRule" id="PRU00175"/>
    </source>
</evidence>
<comment type="caution">
    <text evidence="17">The sequence shown here is derived from an EMBL/GenBank/DDBJ whole genome shotgun (WGS) entry which is preliminary data.</text>
</comment>
<evidence type="ECO:0000256" key="8">
    <source>
        <dbReference type="ARBA" id="ARBA00022989"/>
    </source>
</evidence>
<keyword evidence="6 12" id="KW-0863">Zinc-finger</keyword>
<comment type="subcellular location">
    <subcellularLocation>
        <location evidence="11">Endomembrane system</location>
        <topology evidence="11">Single-pass type I membrane protein</topology>
    </subcellularLocation>
</comment>
<accession>A0AAN7MLA7</accession>
<feature type="domain" description="RING-type" evidence="16">
    <location>
        <begin position="229"/>
        <end position="273"/>
    </location>
</feature>
<evidence type="ECO:0000256" key="3">
    <source>
        <dbReference type="ARBA" id="ARBA00022692"/>
    </source>
</evidence>
<dbReference type="GO" id="GO:0012505">
    <property type="term" value="C:endomembrane system"/>
    <property type="evidence" value="ECO:0007669"/>
    <property type="project" value="UniProtKB-SubCell"/>
</dbReference>
<dbReference type="CDD" id="cd02123">
    <property type="entry name" value="PA_C_RZF_like"/>
    <property type="match status" value="1"/>
</dbReference>
<keyword evidence="3 14" id="KW-0812">Transmembrane</keyword>
<keyword evidence="5 15" id="KW-0732">Signal</keyword>
<keyword evidence="18" id="KW-1185">Reference proteome</keyword>
<keyword evidence="8 14" id="KW-1133">Transmembrane helix</keyword>
<evidence type="ECO:0000256" key="10">
    <source>
        <dbReference type="ARBA" id="ARBA00023180"/>
    </source>
</evidence>
<organism evidence="17 18">
    <name type="scientific">Mycteria americana</name>
    <name type="common">Wood stork</name>
    <dbReference type="NCBI Taxonomy" id="33587"/>
    <lineage>
        <taxon>Eukaryota</taxon>
        <taxon>Metazoa</taxon>
        <taxon>Chordata</taxon>
        <taxon>Craniata</taxon>
        <taxon>Vertebrata</taxon>
        <taxon>Euteleostomi</taxon>
        <taxon>Archelosauria</taxon>
        <taxon>Archosauria</taxon>
        <taxon>Dinosauria</taxon>
        <taxon>Saurischia</taxon>
        <taxon>Theropoda</taxon>
        <taxon>Coelurosauria</taxon>
        <taxon>Aves</taxon>
        <taxon>Neognathae</taxon>
        <taxon>Neoaves</taxon>
        <taxon>Aequornithes</taxon>
        <taxon>Ciconiiformes</taxon>
        <taxon>Ciconiidae</taxon>
        <taxon>Mycteria</taxon>
    </lineage>
</organism>
<feature type="transmembrane region" description="Helical" evidence="14">
    <location>
        <begin position="192"/>
        <end position="209"/>
    </location>
</feature>
<dbReference type="PROSITE" id="PS50089">
    <property type="entry name" value="ZF_RING_2"/>
    <property type="match status" value="1"/>
</dbReference>
<dbReference type="SUPFAM" id="SSF57850">
    <property type="entry name" value="RING/U-box"/>
    <property type="match status" value="1"/>
</dbReference>
<dbReference type="Pfam" id="PF13639">
    <property type="entry name" value="zf-RING_2"/>
    <property type="match status" value="1"/>
</dbReference>
<evidence type="ECO:0000256" key="7">
    <source>
        <dbReference type="ARBA" id="ARBA00022833"/>
    </source>
</evidence>
<evidence type="ECO:0000256" key="11">
    <source>
        <dbReference type="ARBA" id="ARBA00046288"/>
    </source>
</evidence>
<dbReference type="Proteomes" id="UP001333110">
    <property type="component" value="Unassembled WGS sequence"/>
</dbReference>
<proteinExistence type="predicted"/>
<evidence type="ECO:0000256" key="15">
    <source>
        <dbReference type="SAM" id="SignalP"/>
    </source>
</evidence>
<evidence type="ECO:0000256" key="1">
    <source>
        <dbReference type="ARBA" id="ARBA00004906"/>
    </source>
</evidence>
<protein>
    <recommendedName>
        <fullName evidence="16">RING-type domain-containing protein</fullName>
    </recommendedName>
</protein>
<dbReference type="AlphaFoldDB" id="A0AAN7MLA7"/>
<dbReference type="PANTHER" id="PTHR47168:SF1">
    <property type="entry name" value="OS02G0798600 PROTEIN"/>
    <property type="match status" value="1"/>
</dbReference>
<dbReference type="Gene3D" id="3.50.30.30">
    <property type="match status" value="1"/>
</dbReference>
<evidence type="ECO:0000256" key="13">
    <source>
        <dbReference type="SAM" id="MobiDB-lite"/>
    </source>
</evidence>
<evidence type="ECO:0000256" key="2">
    <source>
        <dbReference type="ARBA" id="ARBA00022679"/>
    </source>
</evidence>
<evidence type="ECO:0000313" key="18">
    <source>
        <dbReference type="Proteomes" id="UP001333110"/>
    </source>
</evidence>
<dbReference type="InterPro" id="IPR003137">
    <property type="entry name" value="PA_domain"/>
</dbReference>
<feature type="region of interest" description="Disordered" evidence="13">
    <location>
        <begin position="290"/>
        <end position="329"/>
    </location>
</feature>
<evidence type="ECO:0000256" key="14">
    <source>
        <dbReference type="SAM" id="Phobius"/>
    </source>
</evidence>
<dbReference type="InterPro" id="IPR013083">
    <property type="entry name" value="Znf_RING/FYVE/PHD"/>
</dbReference>
<feature type="compositionally biased region" description="Basic and acidic residues" evidence="13">
    <location>
        <begin position="300"/>
        <end position="311"/>
    </location>
</feature>
<dbReference type="InterPro" id="IPR001841">
    <property type="entry name" value="Znf_RING"/>
</dbReference>
<keyword evidence="2" id="KW-0808">Transferase</keyword>
<keyword evidence="10" id="KW-0325">Glycoprotein</keyword>
<evidence type="ECO:0000256" key="9">
    <source>
        <dbReference type="ARBA" id="ARBA00023136"/>
    </source>
</evidence>
<dbReference type="SMART" id="SM00184">
    <property type="entry name" value="RING"/>
    <property type="match status" value="1"/>
</dbReference>
<dbReference type="InterPro" id="IPR051653">
    <property type="entry name" value="E3_ligase_sorting_rcpt"/>
</dbReference>
<dbReference type="GO" id="GO:0005737">
    <property type="term" value="C:cytoplasm"/>
    <property type="evidence" value="ECO:0007669"/>
    <property type="project" value="UniProtKB-ARBA"/>
</dbReference>
<dbReference type="GO" id="GO:0016740">
    <property type="term" value="F:transferase activity"/>
    <property type="evidence" value="ECO:0007669"/>
    <property type="project" value="UniProtKB-KW"/>
</dbReference>
<dbReference type="InterPro" id="IPR044744">
    <property type="entry name" value="ZNRF4/RNF13/RNF167_PA"/>
</dbReference>
<dbReference type="Pfam" id="PF02225">
    <property type="entry name" value="PA"/>
    <property type="match status" value="1"/>
</dbReference>
<feature type="chain" id="PRO_5042891702" description="RING-type domain-containing protein" evidence="15">
    <location>
        <begin position="23"/>
        <end position="329"/>
    </location>
</feature>
<feature type="signal peptide" evidence="15">
    <location>
        <begin position="1"/>
        <end position="22"/>
    </location>
</feature>
<dbReference type="PANTHER" id="PTHR47168">
    <property type="entry name" value="RING ZINC FINGER DOMAIN SUPERFAMILY PROTEIN-RELATED"/>
    <property type="match status" value="1"/>
</dbReference>
<name>A0AAN7MLA7_MYCAM</name>